<keyword evidence="1" id="KW-0175">Coiled coil</keyword>
<accession>A0A073IBL5</accession>
<evidence type="ECO:0000256" key="1">
    <source>
        <dbReference type="SAM" id="Coils"/>
    </source>
</evidence>
<gene>
    <name evidence="2" type="ORF">OXYTRIMIC_133</name>
</gene>
<dbReference type="Proteomes" id="UP000053232">
    <property type="component" value="Unassembled WGS sequence"/>
</dbReference>
<organism evidence="2 3">
    <name type="scientific">Oxytricha trifallax</name>
    <dbReference type="NCBI Taxonomy" id="1172189"/>
    <lineage>
        <taxon>Eukaryota</taxon>
        <taxon>Sar</taxon>
        <taxon>Alveolata</taxon>
        <taxon>Ciliophora</taxon>
        <taxon>Intramacronucleata</taxon>
        <taxon>Spirotrichea</taxon>
        <taxon>Stichotrichia</taxon>
        <taxon>Sporadotrichida</taxon>
        <taxon>Oxytrichidae</taxon>
        <taxon>Oxytrichinae</taxon>
        <taxon>Oxytricha</taxon>
    </lineage>
</organism>
<keyword evidence="3" id="KW-1185">Reference proteome</keyword>
<evidence type="ECO:0000313" key="2">
    <source>
        <dbReference type="EMBL" id="KEJ82802.1"/>
    </source>
</evidence>
<evidence type="ECO:0000313" key="3">
    <source>
        <dbReference type="Proteomes" id="UP000053232"/>
    </source>
</evidence>
<protein>
    <submittedName>
        <fullName evidence="2">Uncharacterized protein</fullName>
    </submittedName>
</protein>
<dbReference type="AlphaFoldDB" id="A0A073IBL5"/>
<reference evidence="3" key="1">
    <citation type="journal article" date="2014" name="Cell">
        <title>The Architecture of a Scrambled Genome Reveals Massive Levels of Genomic Rearrangement during Development.</title>
        <authorList>
            <person name="Chen X."/>
            <person name="Bracht J.R."/>
            <person name="Goldman A.D."/>
            <person name="Dolzhenko E."/>
            <person name="Clay D.M."/>
            <person name="Swart E.C."/>
            <person name="Perlman D.H."/>
            <person name="Doak T.G."/>
            <person name="Stuart A."/>
            <person name="Amemiya C.T."/>
            <person name="Sebra R.P."/>
            <person name="Landweber L.F."/>
        </authorList>
    </citation>
    <scope>NUCLEOTIDE SEQUENCE [LARGE SCALE GENOMIC DNA]</scope>
    <source>
        <strain evidence="3">JRB310</strain>
    </source>
</reference>
<proteinExistence type="predicted"/>
<sequence length="71" mass="8914">MKEKRVKQEMKKKYDERKELIEDTKKQKLEELQAKRQEEEEDEKQRLENQAKQLDAKEFMKKQKEKLELEF</sequence>
<name>A0A073IBL5_9SPIT</name>
<dbReference type="EMBL" id="ARYC01003934">
    <property type="protein sequence ID" value="KEJ82802.1"/>
    <property type="molecule type" value="Genomic_DNA"/>
</dbReference>
<comment type="caution">
    <text evidence="2">The sequence shown here is derived from an EMBL/GenBank/DDBJ whole genome shotgun (WGS) entry which is preliminary data.</text>
</comment>
<feature type="coiled-coil region" evidence="1">
    <location>
        <begin position="3"/>
        <end position="57"/>
    </location>
</feature>